<dbReference type="InterPro" id="IPR029026">
    <property type="entry name" value="tRNA_m1G_MTases_N"/>
</dbReference>
<evidence type="ECO:0000313" key="2">
    <source>
        <dbReference type="EMBL" id="GAK55956.1"/>
    </source>
</evidence>
<dbReference type="AlphaFoldDB" id="A0A081BUF1"/>
<protein>
    <recommendedName>
        <fullName evidence="1">tRNA (guanine-N(1)-)-methyltransferase C-terminal domain-containing protein</fullName>
    </recommendedName>
</protein>
<dbReference type="STRING" id="1499967.U27_02917"/>
<dbReference type="Gene3D" id="3.40.1280.10">
    <property type="match status" value="1"/>
</dbReference>
<keyword evidence="3" id="KW-1185">Reference proteome</keyword>
<dbReference type="EMBL" id="DF820464">
    <property type="protein sequence ID" value="GAK55956.1"/>
    <property type="molecule type" value="Genomic_DNA"/>
</dbReference>
<reference evidence="2" key="1">
    <citation type="journal article" date="2015" name="PeerJ">
        <title>First genomic representation of candidate bacterial phylum KSB3 points to enhanced environmental sensing as a trigger of wastewater bulking.</title>
        <authorList>
            <person name="Sekiguchi Y."/>
            <person name="Ohashi A."/>
            <person name="Parks D.H."/>
            <person name="Yamauchi T."/>
            <person name="Tyson G.W."/>
            <person name="Hugenholtz P."/>
        </authorList>
    </citation>
    <scope>NUCLEOTIDE SEQUENCE [LARGE SCALE GENOMIC DNA]</scope>
</reference>
<evidence type="ECO:0000259" key="1">
    <source>
        <dbReference type="Pfam" id="PF09936"/>
    </source>
</evidence>
<organism evidence="2">
    <name type="scientific">Vecturithrix granuli</name>
    <dbReference type="NCBI Taxonomy" id="1499967"/>
    <lineage>
        <taxon>Bacteria</taxon>
        <taxon>Candidatus Moduliflexota</taxon>
        <taxon>Candidatus Vecturitrichia</taxon>
        <taxon>Candidatus Vecturitrichales</taxon>
        <taxon>Candidatus Vecturitrichaceae</taxon>
        <taxon>Candidatus Vecturithrix</taxon>
    </lineage>
</organism>
<dbReference type="InterPro" id="IPR019230">
    <property type="entry name" value="RNA_MeTrfase_C_dom"/>
</dbReference>
<proteinExistence type="predicted"/>
<dbReference type="HOGENOM" id="CLU_1414575_0_0_0"/>
<dbReference type="Pfam" id="PF09936">
    <property type="entry name" value="Methyltrn_RNA_4"/>
    <property type="match status" value="1"/>
</dbReference>
<name>A0A081BUF1_VECG1</name>
<accession>A0A081BUF1</accession>
<feature type="domain" description="tRNA (guanine-N(1)-)-methyltransferase C-terminal" evidence="1">
    <location>
        <begin position="1"/>
        <end position="180"/>
    </location>
</feature>
<evidence type="ECO:0000313" key="3">
    <source>
        <dbReference type="Proteomes" id="UP000030661"/>
    </source>
</evidence>
<sequence length="181" mass="20454">MYDKHRKIVATSITNYDIHDISRLARTYDLGGYYMVTPLISQQELCRRIIKHWVDGFGSYYNQTRKEAFSTTYLADSLQNVVDQLRERFNATPMVLMTSARGHIASACGKPLLEYPDARLLFQQDATIPYLIVLGTGYGLTNECIEEYGSMVLAPIDGIAAYNHLSVRSAAAIMVDRLFGR</sequence>
<dbReference type="Proteomes" id="UP000030661">
    <property type="component" value="Unassembled WGS sequence"/>
</dbReference>
<dbReference type="eggNOG" id="COG4752">
    <property type="taxonomic scope" value="Bacteria"/>
</dbReference>
<gene>
    <name evidence="2" type="ORF">U27_02917</name>
</gene>